<feature type="coiled-coil region" evidence="1">
    <location>
        <begin position="14"/>
        <end position="41"/>
    </location>
</feature>
<keyword evidence="1" id="KW-0175">Coiled coil</keyword>
<reference evidence="2" key="1">
    <citation type="journal article" date="2015" name="Nature">
        <title>Complex archaea that bridge the gap between prokaryotes and eukaryotes.</title>
        <authorList>
            <person name="Spang A."/>
            <person name="Saw J.H."/>
            <person name="Jorgensen S.L."/>
            <person name="Zaremba-Niedzwiedzka K."/>
            <person name="Martijn J."/>
            <person name="Lind A.E."/>
            <person name="van Eijk R."/>
            <person name="Schleper C."/>
            <person name="Guy L."/>
            <person name="Ettema T.J."/>
        </authorList>
    </citation>
    <scope>NUCLEOTIDE SEQUENCE</scope>
</reference>
<feature type="non-terminal residue" evidence="2">
    <location>
        <position position="1"/>
    </location>
</feature>
<accession>A0A0F9AE63</accession>
<protein>
    <submittedName>
        <fullName evidence="2">Uncharacterized protein</fullName>
    </submittedName>
</protein>
<proteinExistence type="predicted"/>
<gene>
    <name evidence="2" type="ORF">LCGC14_2661470</name>
</gene>
<evidence type="ECO:0000256" key="1">
    <source>
        <dbReference type="SAM" id="Coils"/>
    </source>
</evidence>
<sequence length="62" mass="7253">RLEMWAESYLVQRNKELRTCVEQAQTENERLREALEHIKAYPCPVCMGEQAFALCPLLGEEK</sequence>
<evidence type="ECO:0000313" key="2">
    <source>
        <dbReference type="EMBL" id="KKK96565.1"/>
    </source>
</evidence>
<dbReference type="AlphaFoldDB" id="A0A0F9AE63"/>
<dbReference type="EMBL" id="LAZR01046425">
    <property type="protein sequence ID" value="KKK96565.1"/>
    <property type="molecule type" value="Genomic_DNA"/>
</dbReference>
<organism evidence="2">
    <name type="scientific">marine sediment metagenome</name>
    <dbReference type="NCBI Taxonomy" id="412755"/>
    <lineage>
        <taxon>unclassified sequences</taxon>
        <taxon>metagenomes</taxon>
        <taxon>ecological metagenomes</taxon>
    </lineage>
</organism>
<comment type="caution">
    <text evidence="2">The sequence shown here is derived from an EMBL/GenBank/DDBJ whole genome shotgun (WGS) entry which is preliminary data.</text>
</comment>
<name>A0A0F9AE63_9ZZZZ</name>